<evidence type="ECO:0000256" key="4">
    <source>
        <dbReference type="ARBA" id="ARBA00011648"/>
    </source>
</evidence>
<feature type="domain" description="ATP synthase epsilon subunit C-terminal" evidence="18">
    <location>
        <begin position="88"/>
        <end position="131"/>
    </location>
</feature>
<comment type="function">
    <text evidence="1 15">Produces ATP from ADP in the presence of a proton gradient across the membrane.</text>
</comment>
<dbReference type="SUPFAM" id="SSF51344">
    <property type="entry name" value="Epsilon subunit of F1F0-ATP synthase N-terminal domain"/>
    <property type="match status" value="1"/>
</dbReference>
<evidence type="ECO:0000256" key="9">
    <source>
        <dbReference type="ARBA" id="ARBA00023065"/>
    </source>
</evidence>
<dbReference type="FunFam" id="2.60.15.10:FF:000001">
    <property type="entry name" value="ATP synthase epsilon chain"/>
    <property type="match status" value="1"/>
</dbReference>
<dbReference type="RefSeq" id="WP_125016538.1">
    <property type="nucleotide sequence ID" value="NZ_QWEZ01000002.1"/>
</dbReference>
<dbReference type="CDD" id="cd12152">
    <property type="entry name" value="F1-ATPase_delta"/>
    <property type="match status" value="1"/>
</dbReference>
<dbReference type="EMBL" id="QWEZ01000002">
    <property type="protein sequence ID" value="RRJ82627.1"/>
    <property type="molecule type" value="Genomic_DNA"/>
</dbReference>
<dbReference type="Gene3D" id="1.20.5.440">
    <property type="entry name" value="ATP synthase delta/epsilon subunit, C-terminal domain"/>
    <property type="match status" value="1"/>
</dbReference>
<dbReference type="SUPFAM" id="SSF46604">
    <property type="entry name" value="Epsilon subunit of F1F0-ATP synthase C-terminal domain"/>
    <property type="match status" value="1"/>
</dbReference>
<accession>A0A3P3VJX7</accession>
<dbReference type="PANTHER" id="PTHR13822">
    <property type="entry name" value="ATP SYNTHASE DELTA/EPSILON CHAIN"/>
    <property type="match status" value="1"/>
</dbReference>
<dbReference type="GO" id="GO:0005886">
    <property type="term" value="C:plasma membrane"/>
    <property type="evidence" value="ECO:0007669"/>
    <property type="project" value="UniProtKB-SubCell"/>
</dbReference>
<evidence type="ECO:0000256" key="15">
    <source>
        <dbReference type="HAMAP-Rule" id="MF_00530"/>
    </source>
</evidence>
<dbReference type="Proteomes" id="UP000280792">
    <property type="component" value="Unassembled WGS sequence"/>
</dbReference>
<dbReference type="GO" id="GO:0005524">
    <property type="term" value="F:ATP binding"/>
    <property type="evidence" value="ECO:0007669"/>
    <property type="project" value="UniProtKB-UniRule"/>
</dbReference>
<name>A0A3P3VJX7_9GAMM</name>
<evidence type="ECO:0000256" key="1">
    <source>
        <dbReference type="ARBA" id="ARBA00003543"/>
    </source>
</evidence>
<dbReference type="HAMAP" id="MF_00530">
    <property type="entry name" value="ATP_synth_epsil_bac"/>
    <property type="match status" value="1"/>
</dbReference>
<keyword evidence="9 15" id="KW-0406">Ion transport</keyword>
<organism evidence="20 21">
    <name type="scientific">Aestuariirhabdus litorea</name>
    <dbReference type="NCBI Taxonomy" id="2528527"/>
    <lineage>
        <taxon>Bacteria</taxon>
        <taxon>Pseudomonadati</taxon>
        <taxon>Pseudomonadota</taxon>
        <taxon>Gammaproteobacteria</taxon>
        <taxon>Oceanospirillales</taxon>
        <taxon>Aestuariirhabdaceae</taxon>
        <taxon>Aestuariirhabdus</taxon>
    </lineage>
</organism>
<keyword evidence="7 15" id="KW-1003">Cell membrane</keyword>
<keyword evidence="17" id="KW-0175">Coiled coil</keyword>
<evidence type="ECO:0000256" key="14">
    <source>
        <dbReference type="ARBA" id="ARBA00031795"/>
    </source>
</evidence>
<proteinExistence type="inferred from homology"/>
<comment type="similarity">
    <text evidence="3 15 16">Belongs to the ATPase epsilon chain family.</text>
</comment>
<dbReference type="PANTHER" id="PTHR13822:SF10">
    <property type="entry name" value="ATP SYNTHASE EPSILON CHAIN, CHLOROPLASTIC"/>
    <property type="match status" value="1"/>
</dbReference>
<dbReference type="InterPro" id="IPR020547">
    <property type="entry name" value="ATP_synth_F1_esu_C"/>
</dbReference>
<comment type="subunit">
    <text evidence="4 15 16">F-type ATPases have 2 components, CF(1) - the catalytic core - and CF(0) - the membrane proton channel. CF(1) has five subunits: alpha(3), beta(3), gamma(1), delta(1), epsilon(1). CF(0) has three main subunits: a, b and c.</text>
</comment>
<dbReference type="NCBIfam" id="TIGR01216">
    <property type="entry name" value="ATP_synt_epsi"/>
    <property type="match status" value="1"/>
</dbReference>
<evidence type="ECO:0000256" key="8">
    <source>
        <dbReference type="ARBA" id="ARBA00022781"/>
    </source>
</evidence>
<protein>
    <recommendedName>
        <fullName evidence="5 15">ATP synthase epsilon chain</fullName>
    </recommendedName>
    <alternativeName>
        <fullName evidence="14 15">ATP synthase F1 sector epsilon subunit</fullName>
    </alternativeName>
    <alternativeName>
        <fullName evidence="13 15">F-ATPase epsilon subunit</fullName>
    </alternativeName>
</protein>
<comment type="subcellular location">
    <subcellularLocation>
        <location evidence="2 15">Cell membrane</location>
        <topology evidence="2 15">Peripheral membrane protein</topology>
    </subcellularLocation>
</comment>
<keyword evidence="10 15" id="KW-0472">Membrane</keyword>
<evidence type="ECO:0000256" key="16">
    <source>
        <dbReference type="RuleBase" id="RU003656"/>
    </source>
</evidence>
<feature type="domain" description="ATP synthase F1 complex delta/epsilon subunit N-terminal" evidence="19">
    <location>
        <begin position="6"/>
        <end position="84"/>
    </location>
</feature>
<keyword evidence="21" id="KW-1185">Reference proteome</keyword>
<keyword evidence="6 15" id="KW-0813">Transport</keyword>
<comment type="caution">
    <text evidence="20">The sequence shown here is derived from an EMBL/GenBank/DDBJ whole genome shotgun (WGS) entry which is preliminary data.</text>
</comment>
<evidence type="ECO:0000313" key="21">
    <source>
        <dbReference type="Proteomes" id="UP000280792"/>
    </source>
</evidence>
<dbReference type="InterPro" id="IPR001469">
    <property type="entry name" value="ATP_synth_F1_dsu/esu"/>
</dbReference>
<reference evidence="20 21" key="1">
    <citation type="submission" date="2018-08" db="EMBL/GenBank/DDBJ databases">
        <authorList>
            <person name="Khan S.A."/>
        </authorList>
    </citation>
    <scope>NUCLEOTIDE SEQUENCE [LARGE SCALE GENOMIC DNA]</scope>
    <source>
        <strain evidence="20 21">GTF-13</strain>
    </source>
</reference>
<keyword evidence="8 15" id="KW-0375">Hydrogen ion transport</keyword>
<evidence type="ECO:0000256" key="7">
    <source>
        <dbReference type="ARBA" id="ARBA00022475"/>
    </source>
</evidence>
<dbReference type="NCBIfam" id="NF001847">
    <property type="entry name" value="PRK00571.1-4"/>
    <property type="match status" value="1"/>
</dbReference>
<evidence type="ECO:0000256" key="12">
    <source>
        <dbReference type="ARBA" id="ARBA00023310"/>
    </source>
</evidence>
<evidence type="ECO:0000256" key="17">
    <source>
        <dbReference type="SAM" id="Coils"/>
    </source>
</evidence>
<dbReference type="InterPro" id="IPR020546">
    <property type="entry name" value="ATP_synth_F1_dsu/esu_N"/>
</dbReference>
<evidence type="ECO:0000256" key="13">
    <source>
        <dbReference type="ARBA" id="ARBA00030215"/>
    </source>
</evidence>
<dbReference type="InterPro" id="IPR036794">
    <property type="entry name" value="ATP_F1_dsu/esu_C_sf"/>
</dbReference>
<dbReference type="AlphaFoldDB" id="A0A3P3VJX7"/>
<evidence type="ECO:0000256" key="10">
    <source>
        <dbReference type="ARBA" id="ARBA00023136"/>
    </source>
</evidence>
<gene>
    <name evidence="15" type="primary">atpC</name>
    <name evidence="20" type="ORF">D0544_12245</name>
</gene>
<sequence>MAMTVHCDIVSAETAIFSGLVETVIAYGSEGELGVTPGHAPLLTGLKPGPIRIIKQNGEEEIYFISGGYLEVQPNNVKVLADTALRADDMNEAAAEEAKREAEQALANQSSELDYSRAAAQLAEASAQLRTLRQIRDKIRK</sequence>
<keyword evidence="12 15" id="KW-0066">ATP synthesis</keyword>
<dbReference type="Pfam" id="PF02823">
    <property type="entry name" value="ATP-synt_DE_N"/>
    <property type="match status" value="1"/>
</dbReference>
<evidence type="ECO:0000256" key="11">
    <source>
        <dbReference type="ARBA" id="ARBA00023196"/>
    </source>
</evidence>
<evidence type="ECO:0000256" key="3">
    <source>
        <dbReference type="ARBA" id="ARBA00005712"/>
    </source>
</evidence>
<evidence type="ECO:0000256" key="2">
    <source>
        <dbReference type="ARBA" id="ARBA00004202"/>
    </source>
</evidence>
<evidence type="ECO:0000259" key="19">
    <source>
        <dbReference type="Pfam" id="PF02823"/>
    </source>
</evidence>
<evidence type="ECO:0000259" key="18">
    <source>
        <dbReference type="Pfam" id="PF00401"/>
    </source>
</evidence>
<dbReference type="InterPro" id="IPR036771">
    <property type="entry name" value="ATPsynth_dsu/esu_N"/>
</dbReference>
<keyword evidence="11 15" id="KW-0139">CF(1)</keyword>
<evidence type="ECO:0000256" key="6">
    <source>
        <dbReference type="ARBA" id="ARBA00022448"/>
    </source>
</evidence>
<reference evidence="20 21" key="2">
    <citation type="submission" date="2018-12" db="EMBL/GenBank/DDBJ databases">
        <title>Simiduia agarivorans gen. nov., sp. nov., a marine, agarolytic bacterium isolated from shallow coastal water from Keelung, Taiwan.</title>
        <authorList>
            <person name="Shieh W.Y."/>
        </authorList>
    </citation>
    <scope>NUCLEOTIDE SEQUENCE [LARGE SCALE GENOMIC DNA]</scope>
    <source>
        <strain evidence="20 21">GTF-13</strain>
    </source>
</reference>
<evidence type="ECO:0000256" key="5">
    <source>
        <dbReference type="ARBA" id="ARBA00014480"/>
    </source>
</evidence>
<dbReference type="GO" id="GO:0045259">
    <property type="term" value="C:proton-transporting ATP synthase complex"/>
    <property type="evidence" value="ECO:0007669"/>
    <property type="project" value="UniProtKB-KW"/>
</dbReference>
<evidence type="ECO:0000313" key="20">
    <source>
        <dbReference type="EMBL" id="RRJ82627.1"/>
    </source>
</evidence>
<dbReference type="Gene3D" id="2.60.15.10">
    <property type="entry name" value="F0F1 ATP synthase delta/epsilon subunit, N-terminal"/>
    <property type="match status" value="1"/>
</dbReference>
<feature type="coiled-coil region" evidence="17">
    <location>
        <begin position="92"/>
        <end position="135"/>
    </location>
</feature>
<dbReference type="GO" id="GO:0046933">
    <property type="term" value="F:proton-transporting ATP synthase activity, rotational mechanism"/>
    <property type="evidence" value="ECO:0007669"/>
    <property type="project" value="UniProtKB-UniRule"/>
</dbReference>
<dbReference type="Pfam" id="PF00401">
    <property type="entry name" value="ATP-synt_DE"/>
    <property type="match status" value="1"/>
</dbReference>